<sequence>MFFGLQPRVKNQICNFERLVRAAWESVKSVEKYCPQRQTCSDCMENHQLPQARDIVEGGQHSELSCVVVRLGEFHLLMSFMGCIGAIMAITGLDKMLNGHAYSRAVRAHILTNLILAGIILDEVDLTGKEIAETENKLRENEKSLILRKGNSKKRYLPAKELRPRQTEITRTWTRTKWRLCSGGFEFQTERSDLNLSGSSFGVLRGRCEVILGDEKSKNSDYQDPEIPIELGLPKDEHRRLRKNPENQCDTQENAATKFTQSRFFYEKGKAASKREFITDPKKKEDREPTCAGVLEFSTRKSGTEIGVPGDEESRQEMTQKAREIYQVGVQREKGKDREERRRYERTKFFWRKAKVRRLTNLTVCSYRPAEIVRKKAPFQLPHQLGPNMKNDKKNSKKSKAESRSTTTTTNGKMKDREGKGHERNSRGNMRLLSA</sequence>
<dbReference type="AlphaFoldDB" id="A0A8J6LDB2"/>
<keyword evidence="3" id="KW-1185">Reference proteome</keyword>
<dbReference type="Proteomes" id="UP000719412">
    <property type="component" value="Unassembled WGS sequence"/>
</dbReference>
<feature type="region of interest" description="Disordered" evidence="1">
    <location>
        <begin position="378"/>
        <end position="435"/>
    </location>
</feature>
<reference evidence="2" key="1">
    <citation type="journal article" date="2020" name="J Insects Food Feed">
        <title>The yellow mealworm (Tenebrio molitor) genome: a resource for the emerging insects as food and feed industry.</title>
        <authorList>
            <person name="Eriksson T."/>
            <person name="Andere A."/>
            <person name="Kelstrup H."/>
            <person name="Emery V."/>
            <person name="Picard C."/>
        </authorList>
    </citation>
    <scope>NUCLEOTIDE SEQUENCE</scope>
    <source>
        <strain evidence="2">Stoneville</strain>
        <tissue evidence="2">Whole head</tissue>
    </source>
</reference>
<dbReference type="EMBL" id="JABDTM020018160">
    <property type="protein sequence ID" value="KAH0818229.1"/>
    <property type="molecule type" value="Genomic_DNA"/>
</dbReference>
<evidence type="ECO:0000313" key="2">
    <source>
        <dbReference type="EMBL" id="KAH0818229.1"/>
    </source>
</evidence>
<gene>
    <name evidence="2" type="ORF">GEV33_004562</name>
</gene>
<feature type="compositionally biased region" description="Basic and acidic residues" evidence="1">
    <location>
        <begin position="390"/>
        <end position="403"/>
    </location>
</feature>
<evidence type="ECO:0000256" key="1">
    <source>
        <dbReference type="SAM" id="MobiDB-lite"/>
    </source>
</evidence>
<protein>
    <submittedName>
        <fullName evidence="2">Uncharacterized protein</fullName>
    </submittedName>
</protein>
<accession>A0A8J6LDB2</accession>
<evidence type="ECO:0000313" key="3">
    <source>
        <dbReference type="Proteomes" id="UP000719412"/>
    </source>
</evidence>
<feature type="compositionally biased region" description="Basic and acidic residues" evidence="1">
    <location>
        <begin position="413"/>
        <end position="426"/>
    </location>
</feature>
<reference evidence="2" key="2">
    <citation type="submission" date="2021-08" db="EMBL/GenBank/DDBJ databases">
        <authorList>
            <person name="Eriksson T."/>
        </authorList>
    </citation>
    <scope>NUCLEOTIDE SEQUENCE</scope>
    <source>
        <strain evidence="2">Stoneville</strain>
        <tissue evidence="2">Whole head</tissue>
    </source>
</reference>
<comment type="caution">
    <text evidence="2">The sequence shown here is derived from an EMBL/GenBank/DDBJ whole genome shotgun (WGS) entry which is preliminary data.</text>
</comment>
<organism evidence="2 3">
    <name type="scientific">Tenebrio molitor</name>
    <name type="common">Yellow mealworm beetle</name>
    <dbReference type="NCBI Taxonomy" id="7067"/>
    <lineage>
        <taxon>Eukaryota</taxon>
        <taxon>Metazoa</taxon>
        <taxon>Ecdysozoa</taxon>
        <taxon>Arthropoda</taxon>
        <taxon>Hexapoda</taxon>
        <taxon>Insecta</taxon>
        <taxon>Pterygota</taxon>
        <taxon>Neoptera</taxon>
        <taxon>Endopterygota</taxon>
        <taxon>Coleoptera</taxon>
        <taxon>Polyphaga</taxon>
        <taxon>Cucujiformia</taxon>
        <taxon>Tenebrionidae</taxon>
        <taxon>Tenebrio</taxon>
    </lineage>
</organism>
<name>A0A8J6LDB2_TENMO</name>
<proteinExistence type="predicted"/>